<evidence type="ECO:0000313" key="2">
    <source>
        <dbReference type="Proteomes" id="UP000280368"/>
    </source>
</evidence>
<comment type="caution">
    <text evidence="1">The sequence shown here is derived from an EMBL/GenBank/DDBJ whole genome shotgun (WGS) entry which is preliminary data.</text>
</comment>
<dbReference type="EMBL" id="REFH01000007">
    <property type="protein sequence ID" value="RMA77796.1"/>
    <property type="molecule type" value="Genomic_DNA"/>
</dbReference>
<dbReference type="AlphaFoldDB" id="A0A3L9ZZC5"/>
<gene>
    <name evidence="1" type="ORF">BC961_0144</name>
</gene>
<protein>
    <submittedName>
        <fullName evidence="1">Uncharacterized protein</fullName>
    </submittedName>
</protein>
<proteinExistence type="predicted"/>
<organism evidence="1 2">
    <name type="scientific">Flavobacterium weaverense</name>
    <dbReference type="NCBI Taxonomy" id="271156"/>
    <lineage>
        <taxon>Bacteria</taxon>
        <taxon>Pseudomonadati</taxon>
        <taxon>Bacteroidota</taxon>
        <taxon>Flavobacteriia</taxon>
        <taxon>Flavobacteriales</taxon>
        <taxon>Flavobacteriaceae</taxon>
        <taxon>Flavobacterium</taxon>
    </lineage>
</organism>
<reference evidence="1 2" key="1">
    <citation type="submission" date="2018-10" db="EMBL/GenBank/DDBJ databases">
        <title>Genomic Encyclopedia of Archaeal and Bacterial Type Strains, Phase II (KMG-II): from individual species to whole genera.</title>
        <authorList>
            <person name="Goeker M."/>
        </authorList>
    </citation>
    <scope>NUCLEOTIDE SEQUENCE [LARGE SCALE GENOMIC DNA]</scope>
    <source>
        <strain evidence="1 2">DSM 19727</strain>
    </source>
</reference>
<evidence type="ECO:0000313" key="1">
    <source>
        <dbReference type="EMBL" id="RMA77796.1"/>
    </source>
</evidence>
<keyword evidence="2" id="KW-1185">Reference proteome</keyword>
<accession>A0A3L9ZZC5</accession>
<dbReference type="Proteomes" id="UP000280368">
    <property type="component" value="Unassembled WGS sequence"/>
</dbReference>
<sequence length="43" mass="5119">MNLKWSFYINMKSDRIYLKTIMIYPRAALLKPVTVRLLSTDLT</sequence>
<name>A0A3L9ZZC5_9FLAO</name>